<dbReference type="GeneID" id="94688972"/>
<reference evidence="2 3" key="1">
    <citation type="submission" date="2016-10" db="EMBL/GenBank/DDBJ databases">
        <authorList>
            <person name="de Groot N.N."/>
        </authorList>
    </citation>
    <scope>NUCLEOTIDE SEQUENCE [LARGE SCALE GENOMIC DNA]</scope>
    <source>
        <strain evidence="2 3">LMG 24775</strain>
    </source>
</reference>
<evidence type="ECO:0000313" key="3">
    <source>
        <dbReference type="Proteomes" id="UP000183417"/>
    </source>
</evidence>
<dbReference type="AlphaFoldDB" id="A0A1H3MUJ0"/>
<keyword evidence="4" id="KW-1185">Reference proteome</keyword>
<dbReference type="Proteomes" id="UP000183417">
    <property type="component" value="Unassembled WGS sequence"/>
</dbReference>
<dbReference type="RefSeq" id="WP_143044546.1">
    <property type="nucleotide sequence ID" value="NZ_CP065749.1"/>
</dbReference>
<geneLocation type="plasmid" evidence="1 4">
    <name>unnamed</name>
</geneLocation>
<dbReference type="KEGG" id="dla:I6G47_32800"/>
<dbReference type="EMBL" id="CP065749">
    <property type="protein sequence ID" value="QPS84928.1"/>
    <property type="molecule type" value="Genomic_DNA"/>
</dbReference>
<accession>A0A1H3MUJ0</accession>
<keyword evidence="1" id="KW-0614">Plasmid</keyword>
<dbReference type="EMBL" id="FNPE01000008">
    <property type="protein sequence ID" value="SDY80118.1"/>
    <property type="molecule type" value="Genomic_DNA"/>
</dbReference>
<evidence type="ECO:0000313" key="4">
    <source>
        <dbReference type="Proteomes" id="UP000595064"/>
    </source>
</evidence>
<sequence>MAKSKTRPSETLRRLGGWAGGSLGQAESLAGINVQSEAERKVLWDQFKHLFSGDAQVLIDTVVDHCAAITLGRVNRGELSLLPARI</sequence>
<evidence type="ECO:0000313" key="1">
    <source>
        <dbReference type="EMBL" id="QPS84928.1"/>
    </source>
</evidence>
<protein>
    <submittedName>
        <fullName evidence="2">Uncharacterized protein</fullName>
    </submittedName>
</protein>
<proteinExistence type="predicted"/>
<dbReference type="Proteomes" id="UP000595064">
    <property type="component" value="Plasmid unnamed"/>
</dbReference>
<evidence type="ECO:0000313" key="2">
    <source>
        <dbReference type="EMBL" id="SDY80118.1"/>
    </source>
</evidence>
<gene>
    <name evidence="1" type="ORF">I6G47_32800</name>
    <name evidence="2" type="ORF">SAMN05421547_10842</name>
</gene>
<reference evidence="1 4" key="2">
    <citation type="submission" date="2020-12" db="EMBL/GenBank/DDBJ databases">
        <title>FDA dAtabase for Regulatory Grade micrObial Sequences (FDA-ARGOS): Supporting development and validation of Infectious Disease Dx tests.</title>
        <authorList>
            <person name="Sproer C."/>
            <person name="Gronow S."/>
            <person name="Severitt S."/>
            <person name="Schroder I."/>
            <person name="Tallon L."/>
            <person name="Sadzewicz L."/>
            <person name="Zhao X."/>
            <person name="Boylan J."/>
            <person name="Ott S."/>
            <person name="Bowen H."/>
            <person name="Vavikolanu K."/>
            <person name="Mehta A."/>
            <person name="Aluvathingal J."/>
            <person name="Nadendla S."/>
            <person name="Lowell S."/>
            <person name="Myers T."/>
            <person name="Yan Y."/>
            <person name="Sichtig H."/>
        </authorList>
    </citation>
    <scope>NUCLEOTIDE SEQUENCE [LARGE SCALE GENOMIC DNA]</scope>
    <source>
        <strain evidence="1 4">FDAARGOS_890</strain>
        <plasmid evidence="1 4">unnamed</plasmid>
    </source>
</reference>
<name>A0A1H3MUJ0_9BURK</name>
<organism evidence="2 3">
    <name type="scientific">Delftia lacustris</name>
    <dbReference type="NCBI Taxonomy" id="558537"/>
    <lineage>
        <taxon>Bacteria</taxon>
        <taxon>Pseudomonadati</taxon>
        <taxon>Pseudomonadota</taxon>
        <taxon>Betaproteobacteria</taxon>
        <taxon>Burkholderiales</taxon>
        <taxon>Comamonadaceae</taxon>
        <taxon>Delftia</taxon>
    </lineage>
</organism>